<reference evidence="2 3" key="1">
    <citation type="journal article" date="2011" name="Stand. Genomic Sci.">
        <title>High quality draft genome sequence of Segniliparus rugosus CDC 945(T)= (ATCC BAA-974(T)).</title>
        <authorList>
            <person name="Earl A.M."/>
            <person name="Desjardins C.A."/>
            <person name="Fitzgerald M.G."/>
            <person name="Arachchi H.M."/>
            <person name="Zeng Q."/>
            <person name="Mehta T."/>
            <person name="Griggs A."/>
            <person name="Birren B.W."/>
            <person name="Toney N.C."/>
            <person name="Carr J."/>
            <person name="Posey J."/>
            <person name="Butler W.R."/>
        </authorList>
    </citation>
    <scope>NUCLEOTIDE SEQUENCE [LARGE SCALE GENOMIC DNA]</scope>
    <source>
        <strain evidence="3">ATCC BAA-974 / DSM 45345 / CCUG 50838 / CIP 108380 / JCM 13579 / CDC 945</strain>
    </source>
</reference>
<dbReference type="EMBL" id="ACZI02000002">
    <property type="protein sequence ID" value="EFV13300.1"/>
    <property type="molecule type" value="Genomic_DNA"/>
</dbReference>
<evidence type="ECO:0000256" key="1">
    <source>
        <dbReference type="SAM" id="Phobius"/>
    </source>
</evidence>
<dbReference type="HOGENOM" id="CLU_1776137_0_0_11"/>
<feature type="transmembrane region" description="Helical" evidence="1">
    <location>
        <begin position="6"/>
        <end position="39"/>
    </location>
</feature>
<name>E5XQS7_SEGRC</name>
<keyword evidence="1" id="KW-0472">Membrane</keyword>
<organism evidence="2 3">
    <name type="scientific">Segniliparus rugosus (strain ATCC BAA-974 / DSM 45345 / CCUG 50838 / CIP 108380 / JCM 13579 / CDC 945)</name>
    <dbReference type="NCBI Taxonomy" id="679197"/>
    <lineage>
        <taxon>Bacteria</taxon>
        <taxon>Bacillati</taxon>
        <taxon>Actinomycetota</taxon>
        <taxon>Actinomycetes</taxon>
        <taxon>Mycobacteriales</taxon>
        <taxon>Segniliparaceae</taxon>
        <taxon>Segniliparus</taxon>
    </lineage>
</organism>
<dbReference type="Proteomes" id="UP000004816">
    <property type="component" value="Unassembled WGS sequence"/>
</dbReference>
<proteinExistence type="predicted"/>
<evidence type="ECO:0000313" key="2">
    <source>
        <dbReference type="EMBL" id="EFV13300.1"/>
    </source>
</evidence>
<keyword evidence="1" id="KW-0812">Transmembrane</keyword>
<gene>
    <name evidence="2" type="ORF">HMPREF9336_01849</name>
</gene>
<accession>E5XQS7</accession>
<dbReference type="AlphaFoldDB" id="E5XQS7"/>
<protein>
    <submittedName>
        <fullName evidence="2">Uncharacterized protein</fullName>
    </submittedName>
</protein>
<feature type="transmembrane region" description="Helical" evidence="1">
    <location>
        <begin position="51"/>
        <end position="69"/>
    </location>
</feature>
<keyword evidence="3" id="KW-1185">Reference proteome</keyword>
<dbReference type="STRING" id="679197.HMPREF9336_01849"/>
<keyword evidence="1" id="KW-1133">Transmembrane helix</keyword>
<sequence>MIPLNIAALCCVASAKGMFAGLMVCPAGLALVLTTGLAFAQPRKPFQLTAPQASVQLIAWFSMAAYALASLDDYDAYDSCDNSACVARMRLETRSSSHLTDLIGWGPGRMQLSHILESVSLYAAAFALAALMLLLLFGLRKKERHG</sequence>
<feature type="transmembrane region" description="Helical" evidence="1">
    <location>
        <begin position="119"/>
        <end position="139"/>
    </location>
</feature>
<comment type="caution">
    <text evidence="2">The sequence shown here is derived from an EMBL/GenBank/DDBJ whole genome shotgun (WGS) entry which is preliminary data.</text>
</comment>
<evidence type="ECO:0000313" key="3">
    <source>
        <dbReference type="Proteomes" id="UP000004816"/>
    </source>
</evidence>